<comment type="caution">
    <text evidence="2">The sequence shown here is derived from an EMBL/GenBank/DDBJ whole genome shotgun (WGS) entry which is preliminary data.</text>
</comment>
<feature type="transmembrane region" description="Helical" evidence="1">
    <location>
        <begin position="31"/>
        <end position="49"/>
    </location>
</feature>
<evidence type="ECO:0000313" key="2">
    <source>
        <dbReference type="EMBL" id="KAA5614249.1"/>
    </source>
</evidence>
<dbReference type="Proteomes" id="UP000325255">
    <property type="component" value="Unassembled WGS sequence"/>
</dbReference>
<protein>
    <submittedName>
        <fullName evidence="2">Uncharacterized protein</fullName>
    </submittedName>
</protein>
<dbReference type="RefSeq" id="WP_150038672.1">
    <property type="nucleotide sequence ID" value="NZ_OW485601.1"/>
</dbReference>
<proteinExistence type="predicted"/>
<evidence type="ECO:0000256" key="1">
    <source>
        <dbReference type="SAM" id="Phobius"/>
    </source>
</evidence>
<dbReference type="EMBL" id="VWPK01000002">
    <property type="protein sequence ID" value="KAA5614249.1"/>
    <property type="molecule type" value="Genomic_DNA"/>
</dbReference>
<name>A0A5M6J1Z0_9PROT</name>
<dbReference type="AlphaFoldDB" id="A0A5M6J1Z0"/>
<feature type="transmembrane region" description="Helical" evidence="1">
    <location>
        <begin position="98"/>
        <end position="119"/>
    </location>
</feature>
<evidence type="ECO:0000313" key="3">
    <source>
        <dbReference type="Proteomes" id="UP000325255"/>
    </source>
</evidence>
<sequence>MSYLKIALTVSTLFGLAGVVAGLFLPQQLAAVNDAWLATMVLATAYAWVQAKWLDPDAETALEAAKLLSAITVILFVVPRLPHSAVGNFIGHLEPAAMTLALNLIALAGAGVLTARAVLAEPDAA</sequence>
<gene>
    <name evidence="2" type="ORF">F1189_01230</name>
</gene>
<keyword evidence="1" id="KW-1133">Transmembrane helix</keyword>
<reference evidence="2 3" key="1">
    <citation type="submission" date="2019-09" db="EMBL/GenBank/DDBJ databases">
        <title>Genome sequence of Rhodovastum atsumiense, a diverse member of the Acetobacteraceae family of non-sulfur purple photosynthetic bacteria.</title>
        <authorList>
            <person name="Meyer T."/>
            <person name="Kyndt J."/>
        </authorList>
    </citation>
    <scope>NUCLEOTIDE SEQUENCE [LARGE SCALE GENOMIC DNA]</scope>
    <source>
        <strain evidence="2 3">DSM 21279</strain>
    </source>
</reference>
<organism evidence="2 3">
    <name type="scientific">Rhodovastum atsumiense</name>
    <dbReference type="NCBI Taxonomy" id="504468"/>
    <lineage>
        <taxon>Bacteria</taxon>
        <taxon>Pseudomonadati</taxon>
        <taxon>Pseudomonadota</taxon>
        <taxon>Alphaproteobacteria</taxon>
        <taxon>Acetobacterales</taxon>
        <taxon>Acetobacteraceae</taxon>
        <taxon>Rhodovastum</taxon>
    </lineage>
</organism>
<feature type="transmembrane region" description="Helical" evidence="1">
    <location>
        <begin position="61"/>
        <end position="78"/>
    </location>
</feature>
<keyword evidence="1" id="KW-0472">Membrane</keyword>
<accession>A0A5M6J1Z0</accession>
<keyword evidence="3" id="KW-1185">Reference proteome</keyword>
<keyword evidence="1" id="KW-0812">Transmembrane</keyword>